<evidence type="ECO:0000256" key="1">
    <source>
        <dbReference type="ARBA" id="ARBA00004191"/>
    </source>
</evidence>
<organism evidence="9 10">
    <name type="scientific">Rhizopus stolonifer</name>
    <name type="common">Rhizopus nigricans</name>
    <dbReference type="NCBI Taxonomy" id="4846"/>
    <lineage>
        <taxon>Eukaryota</taxon>
        <taxon>Fungi</taxon>
        <taxon>Fungi incertae sedis</taxon>
        <taxon>Mucoromycota</taxon>
        <taxon>Mucoromycotina</taxon>
        <taxon>Mucoromycetes</taxon>
        <taxon>Mucorales</taxon>
        <taxon>Mucorineae</taxon>
        <taxon>Rhizopodaceae</taxon>
        <taxon>Rhizopus</taxon>
    </lineage>
</organism>
<dbReference type="PANTHER" id="PTHR31018:SF3">
    <property type="entry name" value="RECEPTOR PROTEIN-TYROSINE KINASE"/>
    <property type="match status" value="1"/>
</dbReference>
<dbReference type="STRING" id="4846.A0A367KTC5"/>
<evidence type="ECO:0000256" key="3">
    <source>
        <dbReference type="ARBA" id="ARBA00022525"/>
    </source>
</evidence>
<evidence type="ECO:0000313" key="9">
    <source>
        <dbReference type="EMBL" id="RCI05451.1"/>
    </source>
</evidence>
<dbReference type="AlphaFoldDB" id="A0A367KTC5"/>
<keyword evidence="4 7" id="KW-0732">Signal</keyword>
<evidence type="ECO:0000256" key="7">
    <source>
        <dbReference type="SAM" id="SignalP"/>
    </source>
</evidence>
<feature type="signal peptide" evidence="7">
    <location>
        <begin position="1"/>
        <end position="17"/>
    </location>
</feature>
<evidence type="ECO:0000256" key="5">
    <source>
        <dbReference type="ARBA" id="ARBA00023180"/>
    </source>
</evidence>
<comment type="caution">
    <text evidence="9">The sequence shown here is derived from an EMBL/GenBank/DDBJ whole genome shotgun (WGS) entry which is preliminary data.</text>
</comment>
<accession>A0A367KTC5</accession>
<comment type="subcellular location">
    <subcellularLocation>
        <location evidence="1">Secreted</location>
        <location evidence="1">Cell wall</location>
    </subcellularLocation>
</comment>
<protein>
    <recommendedName>
        <fullName evidence="8">Receptor L-domain domain-containing protein</fullName>
    </recommendedName>
</protein>
<evidence type="ECO:0000256" key="6">
    <source>
        <dbReference type="SAM" id="MobiDB-lite"/>
    </source>
</evidence>
<sequence>MLTKGFVLFLLFSTLLADNGCTGPVQVRSEKDVNDIRHCQTFEGSITIQNASLGDEINLSQLQQVHGDLVFDNNPNMRQIILASLRQITGQLKIQNNLELKRLDLTQLGVVRSLEISVEPSLDAILFPSGLSQIESLTVTDTLANRIEGIMASEIKDIHIANNKNLQKINLSHLQQVGNMTIAANAVNASLDISALTSIYHGDFRNLEKVIGLEKINQVTGGLSFVANGFSSLALPNVTRITGTLTVSNNLQLGNLSVPHLALLGGALSLSNNSQLTEIKVPGLEQVDGTVDLTGNFDRVDLPSLKDVRAKTSHAIKSTSSKEVLPRAMNSPVNQT</sequence>
<reference evidence="9 10" key="1">
    <citation type="journal article" date="2018" name="G3 (Bethesda)">
        <title>Phylogenetic and Phylogenomic Definition of Rhizopus Species.</title>
        <authorList>
            <person name="Gryganskyi A.P."/>
            <person name="Golan J."/>
            <person name="Dolatabadi S."/>
            <person name="Mondo S."/>
            <person name="Robb S."/>
            <person name="Idnurm A."/>
            <person name="Muszewska A."/>
            <person name="Steczkiewicz K."/>
            <person name="Masonjones S."/>
            <person name="Liao H.L."/>
            <person name="Gajdeczka M.T."/>
            <person name="Anike F."/>
            <person name="Vuek A."/>
            <person name="Anishchenko I.M."/>
            <person name="Voigt K."/>
            <person name="de Hoog G.S."/>
            <person name="Smith M.E."/>
            <person name="Heitman J."/>
            <person name="Vilgalys R."/>
            <person name="Stajich J.E."/>
        </authorList>
    </citation>
    <scope>NUCLEOTIDE SEQUENCE [LARGE SCALE GENOMIC DNA]</scope>
    <source>
        <strain evidence="9 10">LSU 92-RS-03</strain>
    </source>
</reference>
<dbReference type="Proteomes" id="UP000253551">
    <property type="component" value="Unassembled WGS sequence"/>
</dbReference>
<evidence type="ECO:0000259" key="8">
    <source>
        <dbReference type="Pfam" id="PF01030"/>
    </source>
</evidence>
<dbReference type="InterPro" id="IPR000494">
    <property type="entry name" value="Rcpt_L-dom"/>
</dbReference>
<name>A0A367KTC5_RHIST</name>
<keyword evidence="10" id="KW-1185">Reference proteome</keyword>
<dbReference type="InterPro" id="IPR051648">
    <property type="entry name" value="CWI-Assembly_Regulator"/>
</dbReference>
<dbReference type="OrthoDB" id="536881at2759"/>
<evidence type="ECO:0000313" key="10">
    <source>
        <dbReference type="Proteomes" id="UP000253551"/>
    </source>
</evidence>
<keyword evidence="2" id="KW-0134">Cell wall</keyword>
<keyword evidence="5" id="KW-0325">Glycoprotein</keyword>
<dbReference type="PANTHER" id="PTHR31018">
    <property type="entry name" value="SPORULATION-SPECIFIC PROTEIN-RELATED"/>
    <property type="match status" value="1"/>
</dbReference>
<dbReference type="SUPFAM" id="SSF52058">
    <property type="entry name" value="L domain-like"/>
    <property type="match status" value="2"/>
</dbReference>
<feature type="domain" description="Receptor L-domain" evidence="8">
    <location>
        <begin position="38"/>
        <end position="117"/>
    </location>
</feature>
<keyword evidence="3" id="KW-0964">Secreted</keyword>
<proteinExistence type="predicted"/>
<dbReference type="Pfam" id="PF01030">
    <property type="entry name" value="Recep_L_domain"/>
    <property type="match status" value="1"/>
</dbReference>
<feature type="chain" id="PRO_5016603644" description="Receptor L-domain domain-containing protein" evidence="7">
    <location>
        <begin position="18"/>
        <end position="336"/>
    </location>
</feature>
<dbReference type="EMBL" id="PJQM01000385">
    <property type="protein sequence ID" value="RCI05451.1"/>
    <property type="molecule type" value="Genomic_DNA"/>
</dbReference>
<dbReference type="Gene3D" id="3.80.20.20">
    <property type="entry name" value="Receptor L-domain"/>
    <property type="match status" value="2"/>
</dbReference>
<dbReference type="InterPro" id="IPR036941">
    <property type="entry name" value="Rcpt_L-dom_sf"/>
</dbReference>
<feature type="region of interest" description="Disordered" evidence="6">
    <location>
        <begin position="317"/>
        <end position="336"/>
    </location>
</feature>
<evidence type="ECO:0000256" key="4">
    <source>
        <dbReference type="ARBA" id="ARBA00022729"/>
    </source>
</evidence>
<evidence type="ECO:0000256" key="2">
    <source>
        <dbReference type="ARBA" id="ARBA00022512"/>
    </source>
</evidence>
<gene>
    <name evidence="9" type="ORF">CU098_012559</name>
</gene>